<proteinExistence type="inferred from homology"/>
<dbReference type="SMART" id="SM00047">
    <property type="entry name" value="LYZ2"/>
    <property type="match status" value="1"/>
</dbReference>
<name>A0A2U8GKC6_9RHOO</name>
<dbReference type="GO" id="GO:0044780">
    <property type="term" value="P:bacterial-type flagellum assembly"/>
    <property type="evidence" value="ECO:0007669"/>
    <property type="project" value="InterPro"/>
</dbReference>
<evidence type="ECO:0000256" key="6">
    <source>
        <dbReference type="ARBA" id="ARBA00022764"/>
    </source>
</evidence>
<keyword evidence="7 12" id="KW-0378">Hydrolase</keyword>
<dbReference type="AlphaFoldDB" id="A0A2U8GKC6"/>
<dbReference type="PRINTS" id="PR01002">
    <property type="entry name" value="FLGFLGJ"/>
</dbReference>
<dbReference type="GO" id="GO:0004040">
    <property type="term" value="F:amidase activity"/>
    <property type="evidence" value="ECO:0007669"/>
    <property type="project" value="InterPro"/>
</dbReference>
<evidence type="ECO:0000256" key="7">
    <source>
        <dbReference type="ARBA" id="ARBA00022801"/>
    </source>
</evidence>
<comment type="subcellular location">
    <subcellularLocation>
        <location evidence="2">Periplasm</location>
    </subcellularLocation>
</comment>
<dbReference type="Pfam" id="PF10135">
    <property type="entry name" value="Rod-binding"/>
    <property type="match status" value="1"/>
</dbReference>
<evidence type="ECO:0000256" key="1">
    <source>
        <dbReference type="ARBA" id="ARBA00002954"/>
    </source>
</evidence>
<evidence type="ECO:0000313" key="12">
    <source>
        <dbReference type="EMBL" id="AWI73982.1"/>
    </source>
</evidence>
<dbReference type="Pfam" id="PF01832">
    <property type="entry name" value="Glucosaminidase"/>
    <property type="match status" value="1"/>
</dbReference>
<dbReference type="Gene3D" id="1.10.530.10">
    <property type="match status" value="1"/>
</dbReference>
<dbReference type="InterPro" id="IPR013377">
    <property type="entry name" value="FlgJ"/>
</dbReference>
<keyword evidence="6" id="KW-0574">Periplasm</keyword>
<gene>
    <name evidence="12" type="primary">flgJ</name>
    <name evidence="12" type="ORF">CEW83_01060</name>
</gene>
<evidence type="ECO:0000256" key="8">
    <source>
        <dbReference type="ARBA" id="ARBA00023295"/>
    </source>
</evidence>
<dbReference type="RefSeq" id="WP_108947690.1">
    <property type="nucleotide sequence ID" value="NZ_CP022187.1"/>
</dbReference>
<dbReference type="Proteomes" id="UP000244930">
    <property type="component" value="Chromosome"/>
</dbReference>
<keyword evidence="12" id="KW-0969">Cilium</keyword>
<keyword evidence="12" id="KW-0966">Cell projection</keyword>
<dbReference type="InterPro" id="IPR002901">
    <property type="entry name" value="MGlyc_endo_b_GlcNAc-like_dom"/>
</dbReference>
<evidence type="ECO:0000256" key="10">
    <source>
        <dbReference type="ARBA" id="ARBA00030835"/>
    </source>
</evidence>
<keyword evidence="13" id="KW-1185">Reference proteome</keyword>
<evidence type="ECO:0000256" key="2">
    <source>
        <dbReference type="ARBA" id="ARBA00004418"/>
    </source>
</evidence>
<dbReference type="GO" id="GO:0042597">
    <property type="term" value="C:periplasmic space"/>
    <property type="evidence" value="ECO:0007669"/>
    <property type="project" value="UniProtKB-SubCell"/>
</dbReference>
<feature type="domain" description="Mannosyl-glycoprotein endo-beta-N-acetylglucosamidase-like" evidence="11">
    <location>
        <begin position="181"/>
        <end position="334"/>
    </location>
</feature>
<evidence type="ECO:0000256" key="3">
    <source>
        <dbReference type="ARBA" id="ARBA00006880"/>
    </source>
</evidence>
<dbReference type="GO" id="GO:0071973">
    <property type="term" value="P:bacterial-type flagellum-dependent cell motility"/>
    <property type="evidence" value="ECO:0007669"/>
    <property type="project" value="TreeGrafter"/>
</dbReference>
<reference evidence="12 13" key="1">
    <citation type="submission" date="2017-06" db="EMBL/GenBank/DDBJ databases">
        <title>Azoarcus.</title>
        <authorList>
            <person name="Woo J.-H."/>
            <person name="Kim H.-S."/>
        </authorList>
    </citation>
    <scope>NUCLEOTIDE SEQUENCE [LARGE SCALE GENOMIC DNA]</scope>
    <source>
        <strain evidence="12 13">TSPY31</strain>
    </source>
</reference>
<keyword evidence="12" id="KW-0282">Flagellum</keyword>
<dbReference type="PANTHER" id="PTHR33308">
    <property type="entry name" value="PEPTIDOGLYCAN HYDROLASE FLGJ"/>
    <property type="match status" value="1"/>
</dbReference>
<evidence type="ECO:0000256" key="4">
    <source>
        <dbReference type="ARBA" id="ARBA00007974"/>
    </source>
</evidence>
<comment type="similarity">
    <text evidence="4">In the C-terminal section; belongs to the glycosyl hydrolase 73 family.</text>
</comment>
<dbReference type="NCBIfam" id="TIGR02541">
    <property type="entry name" value="flagell_FlgJ"/>
    <property type="match status" value="1"/>
</dbReference>
<evidence type="ECO:0000259" key="11">
    <source>
        <dbReference type="SMART" id="SM00047"/>
    </source>
</evidence>
<dbReference type="PANTHER" id="PTHR33308:SF9">
    <property type="entry name" value="PEPTIDOGLYCAN HYDROLASE FLGJ"/>
    <property type="match status" value="1"/>
</dbReference>
<dbReference type="GO" id="GO:0016798">
    <property type="term" value="F:hydrolase activity, acting on glycosyl bonds"/>
    <property type="evidence" value="ECO:0007669"/>
    <property type="project" value="UniProtKB-KW"/>
</dbReference>
<dbReference type="KEGG" id="acom:CEW83_01060"/>
<evidence type="ECO:0000256" key="5">
    <source>
        <dbReference type="ARBA" id="ARBA00013433"/>
    </source>
</evidence>
<dbReference type="InterPro" id="IPR019301">
    <property type="entry name" value="Flagellar_prot_FlgJ_N"/>
</dbReference>
<organism evidence="12 13">
    <name type="scientific">Parazoarcus communis</name>
    <dbReference type="NCBI Taxonomy" id="41977"/>
    <lineage>
        <taxon>Bacteria</taxon>
        <taxon>Pseudomonadati</taxon>
        <taxon>Pseudomonadota</taxon>
        <taxon>Betaproteobacteria</taxon>
        <taxon>Rhodocyclales</taxon>
        <taxon>Zoogloeaceae</taxon>
        <taxon>Parazoarcus</taxon>
    </lineage>
</organism>
<dbReference type="Gene3D" id="2.10.70.40">
    <property type="entry name" value="peptidoglycan hydrolase"/>
    <property type="match status" value="1"/>
</dbReference>
<comment type="similarity">
    <text evidence="3">In the N-terminal section; belongs to the FlgJ family.</text>
</comment>
<sequence>MTSGIQMNAFDPGSLGDLKRLARTNPDDPETLRAASKQFEAMFLQMALKAMRAATPTNSMFDSEQSRTYQSLLDQQLALNMAQSKNNGMSEALFRQLGGITGNTSTSAISALTMPGTMDNKGFDISNVIRQAANPAAMMREAQAIAAGATGVDSSADADPLGDLIFRLDAAARAARSTDGDGSISSSVRDFVNEVWPHAQTASRQTGIPAQFMVAQAALETGWGDKVMRHADGRSSYNLFNIKAGSSWTGETVARNVTEYAGSSAYTEKARFRSYGSYAEAFQDYASLLSNSSRYSEVLGQTSPAGFAGSLQKAGYATDPMYADKLTRIIAGNTLRTALSG</sequence>
<dbReference type="InterPro" id="IPR051056">
    <property type="entry name" value="Glycosyl_Hydrolase_73"/>
</dbReference>
<protein>
    <recommendedName>
        <fullName evidence="5">Peptidoglycan hydrolase FlgJ</fullName>
    </recommendedName>
    <alternativeName>
        <fullName evidence="10">Muramidase FlgJ</fullName>
    </alternativeName>
</protein>
<evidence type="ECO:0000256" key="9">
    <source>
        <dbReference type="ARBA" id="ARBA00023316"/>
    </source>
</evidence>
<dbReference type="GO" id="GO:0071555">
    <property type="term" value="P:cell wall organization"/>
    <property type="evidence" value="ECO:0007669"/>
    <property type="project" value="UniProtKB-KW"/>
</dbReference>
<accession>A0A2U8GKC6</accession>
<dbReference type="EMBL" id="CP022187">
    <property type="protein sequence ID" value="AWI73982.1"/>
    <property type="molecule type" value="Genomic_DNA"/>
</dbReference>
<comment type="function">
    <text evidence="1">Flagellum-specific muramidase which hydrolyzes the peptidoglycan layer to assemble the rod structure in the periplasmic space.</text>
</comment>
<keyword evidence="8" id="KW-0326">Glycosidase</keyword>
<keyword evidence="9" id="KW-0961">Cell wall biogenesis/degradation</keyword>
<evidence type="ECO:0000313" key="13">
    <source>
        <dbReference type="Proteomes" id="UP000244930"/>
    </source>
</evidence>